<dbReference type="InterPro" id="IPR040758">
    <property type="entry name" value="PrmC_N"/>
</dbReference>
<sequence length="280" mass="29232">MTIGEALARAAMRLGEAGIERPQAEARILLEAASGRGRGQIIAFPEQALTAAQAELFERMVSRRCAREPVSRILGSREFWSLRFAVGPATLDPRPDSETLVAAVLARIPERSAKLAILDLGTGTGCLLLALLSELPQATGLGVDVDPAARDIAARNAETLGLQARAAFQVGDWARGIAAAFDVIVSNPPYIESTAIDTLAPEVAQYDPPGALDGGMDGLSAYRALMPQAAQRLKPGGLLALEIGAGQGAAVRGLAENAGLTDLATAQDLAGIERCLLFSR</sequence>
<dbReference type="InterPro" id="IPR002052">
    <property type="entry name" value="DNA_methylase_N6_adenine_CS"/>
</dbReference>
<dbReference type="CDD" id="cd02440">
    <property type="entry name" value="AdoMet_MTases"/>
    <property type="match status" value="1"/>
</dbReference>
<evidence type="ECO:0000256" key="2">
    <source>
        <dbReference type="ARBA" id="ARBA00022679"/>
    </source>
</evidence>
<comment type="function">
    <text evidence="5">Methylates the class 1 translation termination release factors RF1/PrfA and RF2/PrfB on the glutamine residue of the universally conserved GGQ motif.</text>
</comment>
<comment type="caution">
    <text evidence="8">The sequence shown here is derived from an EMBL/GenBank/DDBJ whole genome shotgun (WGS) entry which is preliminary data.</text>
</comment>
<dbReference type="InterPro" id="IPR004556">
    <property type="entry name" value="HemK-like"/>
</dbReference>
<dbReference type="Gene3D" id="1.10.8.10">
    <property type="entry name" value="DNA helicase RuvA subunit, C-terminal domain"/>
    <property type="match status" value="1"/>
</dbReference>
<keyword evidence="3 5" id="KW-0949">S-adenosyl-L-methionine</keyword>
<proteinExistence type="inferred from homology"/>
<dbReference type="GO" id="GO:0032259">
    <property type="term" value="P:methylation"/>
    <property type="evidence" value="ECO:0007669"/>
    <property type="project" value="UniProtKB-KW"/>
</dbReference>
<dbReference type="Pfam" id="PF17827">
    <property type="entry name" value="PrmC_N"/>
    <property type="match status" value="1"/>
</dbReference>
<comment type="similarity">
    <text evidence="5">Belongs to the protein N5-glutamine methyltransferase family. PrmC subfamily.</text>
</comment>
<evidence type="ECO:0000259" key="7">
    <source>
        <dbReference type="Pfam" id="PF17827"/>
    </source>
</evidence>
<dbReference type="Gene3D" id="3.40.50.150">
    <property type="entry name" value="Vaccinia Virus protein VP39"/>
    <property type="match status" value="1"/>
</dbReference>
<keyword evidence="1 5" id="KW-0489">Methyltransferase</keyword>
<feature type="binding site" evidence="5">
    <location>
        <begin position="187"/>
        <end position="190"/>
    </location>
    <ligand>
        <name>substrate</name>
    </ligand>
</feature>
<gene>
    <name evidence="5 8" type="primary">prmC</name>
    <name evidence="8" type="ORF">Q8A70_26295</name>
</gene>
<name>A0ABU0YU49_9PROT</name>
<feature type="domain" description="Methyltransferase small" evidence="6">
    <location>
        <begin position="105"/>
        <end position="197"/>
    </location>
</feature>
<dbReference type="HAMAP" id="MF_02126">
    <property type="entry name" value="RF_methyltr_PrmC"/>
    <property type="match status" value="1"/>
</dbReference>
<dbReference type="Pfam" id="PF05175">
    <property type="entry name" value="MTS"/>
    <property type="match status" value="1"/>
</dbReference>
<evidence type="ECO:0000256" key="3">
    <source>
        <dbReference type="ARBA" id="ARBA00022691"/>
    </source>
</evidence>
<organism evidence="8 9">
    <name type="scientific">Dongia sedimenti</name>
    <dbReference type="NCBI Taxonomy" id="3064282"/>
    <lineage>
        <taxon>Bacteria</taxon>
        <taxon>Pseudomonadati</taxon>
        <taxon>Pseudomonadota</taxon>
        <taxon>Alphaproteobacteria</taxon>
        <taxon>Rhodospirillales</taxon>
        <taxon>Dongiaceae</taxon>
        <taxon>Dongia</taxon>
    </lineage>
</organism>
<comment type="catalytic activity">
    <reaction evidence="4 5">
        <text>L-glutaminyl-[peptide chain release factor] + S-adenosyl-L-methionine = N(5)-methyl-L-glutaminyl-[peptide chain release factor] + S-adenosyl-L-homocysteine + H(+)</text>
        <dbReference type="Rhea" id="RHEA:42896"/>
        <dbReference type="Rhea" id="RHEA-COMP:10271"/>
        <dbReference type="Rhea" id="RHEA-COMP:10272"/>
        <dbReference type="ChEBI" id="CHEBI:15378"/>
        <dbReference type="ChEBI" id="CHEBI:30011"/>
        <dbReference type="ChEBI" id="CHEBI:57856"/>
        <dbReference type="ChEBI" id="CHEBI:59789"/>
        <dbReference type="ChEBI" id="CHEBI:61891"/>
        <dbReference type="EC" id="2.1.1.297"/>
    </reaction>
</comment>
<feature type="binding site" evidence="5">
    <location>
        <position position="173"/>
    </location>
    <ligand>
        <name>S-adenosyl-L-methionine</name>
        <dbReference type="ChEBI" id="CHEBI:59789"/>
    </ligand>
</feature>
<evidence type="ECO:0000256" key="1">
    <source>
        <dbReference type="ARBA" id="ARBA00022603"/>
    </source>
</evidence>
<dbReference type="NCBIfam" id="TIGR00536">
    <property type="entry name" value="hemK_fam"/>
    <property type="match status" value="1"/>
</dbReference>
<dbReference type="InterPro" id="IPR019874">
    <property type="entry name" value="RF_methyltr_PrmC"/>
</dbReference>
<feature type="binding site" evidence="5">
    <location>
        <position position="144"/>
    </location>
    <ligand>
        <name>S-adenosyl-L-methionine</name>
        <dbReference type="ChEBI" id="CHEBI:59789"/>
    </ligand>
</feature>
<dbReference type="InterPro" id="IPR029063">
    <property type="entry name" value="SAM-dependent_MTases_sf"/>
</dbReference>
<dbReference type="Proteomes" id="UP001230156">
    <property type="component" value="Unassembled WGS sequence"/>
</dbReference>
<feature type="binding site" evidence="5">
    <location>
        <position position="187"/>
    </location>
    <ligand>
        <name>S-adenosyl-L-methionine</name>
        <dbReference type="ChEBI" id="CHEBI:59789"/>
    </ligand>
</feature>
<dbReference type="PANTHER" id="PTHR18895">
    <property type="entry name" value="HEMK METHYLTRANSFERASE"/>
    <property type="match status" value="1"/>
</dbReference>
<evidence type="ECO:0000313" key="9">
    <source>
        <dbReference type="Proteomes" id="UP001230156"/>
    </source>
</evidence>
<keyword evidence="2 5" id="KW-0808">Transferase</keyword>
<evidence type="ECO:0000256" key="5">
    <source>
        <dbReference type="HAMAP-Rule" id="MF_02126"/>
    </source>
</evidence>
<dbReference type="InterPro" id="IPR007848">
    <property type="entry name" value="Small_mtfrase_dom"/>
</dbReference>
<dbReference type="EMBL" id="JAUYVI010000010">
    <property type="protein sequence ID" value="MDQ7251224.1"/>
    <property type="molecule type" value="Genomic_DNA"/>
</dbReference>
<dbReference type="SUPFAM" id="SSF53335">
    <property type="entry name" value="S-adenosyl-L-methionine-dependent methyltransferases"/>
    <property type="match status" value="1"/>
</dbReference>
<keyword evidence="9" id="KW-1185">Reference proteome</keyword>
<evidence type="ECO:0000313" key="8">
    <source>
        <dbReference type="EMBL" id="MDQ7251224.1"/>
    </source>
</evidence>
<dbReference type="PROSITE" id="PS00092">
    <property type="entry name" value="N6_MTASE"/>
    <property type="match status" value="1"/>
</dbReference>
<feature type="domain" description="Release factor glutamine methyltransferase N-terminal" evidence="7">
    <location>
        <begin position="5"/>
        <end position="75"/>
    </location>
</feature>
<evidence type="ECO:0000259" key="6">
    <source>
        <dbReference type="Pfam" id="PF05175"/>
    </source>
</evidence>
<dbReference type="GO" id="GO:0102559">
    <property type="term" value="F:peptide chain release factor N(5)-glutamine methyltransferase activity"/>
    <property type="evidence" value="ECO:0007669"/>
    <property type="project" value="UniProtKB-EC"/>
</dbReference>
<dbReference type="EC" id="2.1.1.297" evidence="5"/>
<accession>A0ABU0YU49</accession>
<dbReference type="RefSeq" id="WP_379961387.1">
    <property type="nucleotide sequence ID" value="NZ_JAUYVI010000010.1"/>
</dbReference>
<evidence type="ECO:0000256" key="4">
    <source>
        <dbReference type="ARBA" id="ARBA00048391"/>
    </source>
</evidence>
<dbReference type="InterPro" id="IPR050320">
    <property type="entry name" value="N5-glutamine_MTase"/>
</dbReference>
<dbReference type="NCBIfam" id="TIGR03534">
    <property type="entry name" value="RF_mod_PrmC"/>
    <property type="match status" value="1"/>
</dbReference>
<reference evidence="9" key="1">
    <citation type="submission" date="2023-08" db="EMBL/GenBank/DDBJ databases">
        <title>Rhodospirillaceae gen. nov., a novel taxon isolated from the Yangtze River Yuezi River estuary sludge.</title>
        <authorList>
            <person name="Ruan L."/>
        </authorList>
    </citation>
    <scope>NUCLEOTIDE SEQUENCE [LARGE SCALE GENOMIC DNA]</scope>
    <source>
        <strain evidence="9">R-7</strain>
    </source>
</reference>
<protein>
    <recommendedName>
        <fullName evidence="5">Release factor glutamine methyltransferase</fullName>
        <shortName evidence="5">RF MTase</shortName>
        <ecNumber evidence="5">2.1.1.297</ecNumber>
    </recommendedName>
    <alternativeName>
        <fullName evidence="5">N5-glutamine methyltransferase PrmC</fullName>
    </alternativeName>
    <alternativeName>
        <fullName evidence="5">Protein-(glutamine-N5) MTase PrmC</fullName>
    </alternativeName>
    <alternativeName>
        <fullName evidence="5">Protein-glutamine N-methyltransferase PrmC</fullName>
    </alternativeName>
</protein>
<feature type="binding site" evidence="5">
    <location>
        <begin position="121"/>
        <end position="125"/>
    </location>
    <ligand>
        <name>S-adenosyl-L-methionine</name>
        <dbReference type="ChEBI" id="CHEBI:59789"/>
    </ligand>
</feature>
<dbReference type="PANTHER" id="PTHR18895:SF74">
    <property type="entry name" value="MTRF1L RELEASE FACTOR GLUTAMINE METHYLTRANSFERASE"/>
    <property type="match status" value="1"/>
</dbReference>
<dbReference type="PRINTS" id="PR00507">
    <property type="entry name" value="N12N6MTFRASE"/>
</dbReference>